<dbReference type="Gene3D" id="3.90.930.1">
    <property type="match status" value="1"/>
</dbReference>
<dbReference type="InterPro" id="IPR011652">
    <property type="entry name" value="MORN_2"/>
</dbReference>
<dbReference type="AlphaFoldDB" id="A0A382X647"/>
<name>A0A382X647_9ZZZZ</name>
<dbReference type="PROSITE" id="PS51257">
    <property type="entry name" value="PROKAR_LIPOPROTEIN"/>
    <property type="match status" value="1"/>
</dbReference>
<accession>A0A382X647</accession>
<dbReference type="InterPro" id="IPR011990">
    <property type="entry name" value="TPR-like_helical_dom_sf"/>
</dbReference>
<dbReference type="PROSITE" id="PS50293">
    <property type="entry name" value="TPR_REGION"/>
    <property type="match status" value="1"/>
</dbReference>
<evidence type="ECO:0000313" key="1">
    <source>
        <dbReference type="EMBL" id="SVD66562.1"/>
    </source>
</evidence>
<sequence length="189" mass="22000">MKKILLIALLLIVGCEKPQREMIVAKWDNGTPKKVNYVVGEGVKQEIVGRITYYENGEIEIKGEYEKGKKHGKHDYYDENGQIIKEETYKDGKLDGQFTGWYDSGQKRIEGSYKDGKHTDIWTSWDSSGVETSASDWFQKGLDAKEYDKKISFYLRCIELKPDYANAYYNMGIAYYYQGNYAKVIEMWE</sequence>
<dbReference type="EMBL" id="UINC01165265">
    <property type="protein sequence ID" value="SVD66562.1"/>
    <property type="molecule type" value="Genomic_DNA"/>
</dbReference>
<feature type="non-terminal residue" evidence="1">
    <location>
        <position position="189"/>
    </location>
</feature>
<dbReference type="SUPFAM" id="SSF82185">
    <property type="entry name" value="Histone H3 K4-specific methyltransferase SET7/9 N-terminal domain"/>
    <property type="match status" value="1"/>
</dbReference>
<dbReference type="SUPFAM" id="SSF48452">
    <property type="entry name" value="TPR-like"/>
    <property type="match status" value="1"/>
</dbReference>
<gene>
    <name evidence="1" type="ORF">METZ01_LOCUS419416</name>
</gene>
<dbReference type="Gene3D" id="1.25.40.10">
    <property type="entry name" value="Tetratricopeptide repeat domain"/>
    <property type="match status" value="1"/>
</dbReference>
<reference evidence="1" key="1">
    <citation type="submission" date="2018-05" db="EMBL/GenBank/DDBJ databases">
        <authorList>
            <person name="Lanie J.A."/>
            <person name="Ng W.-L."/>
            <person name="Kazmierczak K.M."/>
            <person name="Andrzejewski T.M."/>
            <person name="Davidsen T.M."/>
            <person name="Wayne K.J."/>
            <person name="Tettelin H."/>
            <person name="Glass J.I."/>
            <person name="Rusch D."/>
            <person name="Podicherti R."/>
            <person name="Tsui H.-C.T."/>
            <person name="Winkler M.E."/>
        </authorList>
    </citation>
    <scope>NUCLEOTIDE SEQUENCE</scope>
</reference>
<dbReference type="Pfam" id="PF13414">
    <property type="entry name" value="TPR_11"/>
    <property type="match status" value="1"/>
</dbReference>
<proteinExistence type="predicted"/>
<organism evidence="1">
    <name type="scientific">marine metagenome</name>
    <dbReference type="NCBI Taxonomy" id="408172"/>
    <lineage>
        <taxon>unclassified sequences</taxon>
        <taxon>metagenomes</taxon>
        <taxon>ecological metagenomes</taxon>
    </lineage>
</organism>
<protein>
    <submittedName>
        <fullName evidence="1">Uncharacterized protein</fullName>
    </submittedName>
</protein>
<dbReference type="Pfam" id="PF07661">
    <property type="entry name" value="MORN_2"/>
    <property type="match status" value="3"/>
</dbReference>